<dbReference type="Pfam" id="PF06197">
    <property type="entry name" value="DUF998"/>
    <property type="match status" value="1"/>
</dbReference>
<keyword evidence="3" id="KW-1185">Reference proteome</keyword>
<organism evidence="2 3">
    <name type="scientific">Marinicauda salina</name>
    <dbReference type="NCBI Taxonomy" id="2135793"/>
    <lineage>
        <taxon>Bacteria</taxon>
        <taxon>Pseudomonadati</taxon>
        <taxon>Pseudomonadota</taxon>
        <taxon>Alphaproteobacteria</taxon>
        <taxon>Maricaulales</taxon>
        <taxon>Maricaulaceae</taxon>
        <taxon>Marinicauda</taxon>
    </lineage>
</organism>
<dbReference type="EMBL" id="QEXV01000001">
    <property type="protein sequence ID" value="PWE18244.1"/>
    <property type="molecule type" value="Genomic_DNA"/>
</dbReference>
<dbReference type="OrthoDB" id="7889118at2"/>
<dbReference type="AlphaFoldDB" id="A0A2U2BW93"/>
<keyword evidence="1" id="KW-1133">Transmembrane helix</keyword>
<evidence type="ECO:0008006" key="4">
    <source>
        <dbReference type="Google" id="ProtNLM"/>
    </source>
</evidence>
<comment type="caution">
    <text evidence="2">The sequence shown here is derived from an EMBL/GenBank/DDBJ whole genome shotgun (WGS) entry which is preliminary data.</text>
</comment>
<feature type="transmembrane region" description="Helical" evidence="1">
    <location>
        <begin position="148"/>
        <end position="168"/>
    </location>
</feature>
<name>A0A2U2BW93_9PROT</name>
<feature type="transmembrane region" description="Helical" evidence="1">
    <location>
        <begin position="114"/>
        <end position="136"/>
    </location>
</feature>
<evidence type="ECO:0000256" key="1">
    <source>
        <dbReference type="SAM" id="Phobius"/>
    </source>
</evidence>
<evidence type="ECO:0000313" key="3">
    <source>
        <dbReference type="Proteomes" id="UP000245168"/>
    </source>
</evidence>
<reference evidence="3" key="1">
    <citation type="submission" date="2018-05" db="EMBL/GenBank/DDBJ databases">
        <authorList>
            <person name="Liu B.-T."/>
        </authorList>
    </citation>
    <scope>NUCLEOTIDE SEQUENCE [LARGE SCALE GENOMIC DNA]</scope>
    <source>
        <strain evidence="3">WD6-1</strain>
    </source>
</reference>
<gene>
    <name evidence="2" type="ORF">DDZ18_01145</name>
</gene>
<feature type="transmembrane region" description="Helical" evidence="1">
    <location>
        <begin position="80"/>
        <end position="99"/>
    </location>
</feature>
<sequence>MRILALCGVLSAACFIAADALGIALRPDYSPVSQAISELLERGAPNKALLDGLILGFHGLVVPFAWALQRGLPRGPGGPTGPALLAAAGATGVVLTLFFPCDPGCAPPVTWRGLAHILIAIPMGFAVLFGLLAIGIRLRTAPGWRAHAAYTAASFAVGVALAVVTVAMAETRWVGALERALTLSYLQWYVVTGARLALRPPPPTALSG</sequence>
<proteinExistence type="predicted"/>
<dbReference type="RefSeq" id="WP_109251518.1">
    <property type="nucleotide sequence ID" value="NZ_QEXV01000001.1"/>
</dbReference>
<accession>A0A2U2BW93</accession>
<keyword evidence="1" id="KW-0812">Transmembrane</keyword>
<dbReference type="Proteomes" id="UP000245168">
    <property type="component" value="Unassembled WGS sequence"/>
</dbReference>
<keyword evidence="1" id="KW-0472">Membrane</keyword>
<protein>
    <recommendedName>
        <fullName evidence="4">DUF998 domain-containing protein</fullName>
    </recommendedName>
</protein>
<dbReference type="InterPro" id="IPR009339">
    <property type="entry name" value="DUF998"/>
</dbReference>
<feature type="transmembrane region" description="Helical" evidence="1">
    <location>
        <begin position="48"/>
        <end position="68"/>
    </location>
</feature>
<evidence type="ECO:0000313" key="2">
    <source>
        <dbReference type="EMBL" id="PWE18244.1"/>
    </source>
</evidence>